<sequence>MGKMSSKESAIPWGWALEALVSSEEVAVSVLHDLIEKVVPHLPDDLRNSVNERVALRCLHDLFAPHDDAPPPPTQPSKLTLDFSETCQAVLKRIVNETPESDVSMGGGGKWKWDIQPFIQHKRASMPKLALQKLKESIVDGTHPYADLLRRKSGLTSVRVAVTDRFNGSCSTAPEEERNDGSALPSKRGRIALDNTEKMAEENHCHDSDKNAKKAKIDASGVLAGRDMLEDSSERDVPVSEGERCVSPCRMGMMEKSCALADPCDPNSKHDGGFNPEPTISGVAPPHETQHKISAKEHMVFAQESGCNTEHDSHINITRPASADVSKKKTIADETKDLCHLDYVATEKRDFLSSKCSLNRYSHSKERDHCLMCNEGGQLLICSTSDCPLVYHESCMGSNFISYEKGNFYCPFCAYSLDLTEYLETEKEASRLRKDLHSFSCLLSKSSERAFGRDTRKSGEDFGK</sequence>
<dbReference type="PANTHER" id="PTHR47863:SF4">
    <property type="entry name" value="RING_FYVE_PHD ZINC FINGER SUPERFAMILY PROTEIN"/>
    <property type="match status" value="1"/>
</dbReference>
<dbReference type="Gene3D" id="3.30.40.10">
    <property type="entry name" value="Zinc/RING finger domain, C3HC4 (zinc finger)"/>
    <property type="match status" value="1"/>
</dbReference>
<proteinExistence type="predicted"/>
<comment type="caution">
    <text evidence="7">The sequence shown here is derived from an EMBL/GenBank/DDBJ whole genome shotgun (WGS) entry which is preliminary data.</text>
</comment>
<dbReference type="GO" id="GO:0008270">
    <property type="term" value="F:zinc ion binding"/>
    <property type="evidence" value="ECO:0007669"/>
    <property type="project" value="UniProtKB-KW"/>
</dbReference>
<dbReference type="InterPro" id="IPR019786">
    <property type="entry name" value="Zinc_finger_PHD-type_CS"/>
</dbReference>
<evidence type="ECO:0000256" key="3">
    <source>
        <dbReference type="ARBA" id="ARBA00022833"/>
    </source>
</evidence>
<dbReference type="PANTHER" id="PTHR47863">
    <property type="entry name" value="RING/FYVE/PHD ZINC FINGER SUPERFAMILY PROTEIN"/>
    <property type="match status" value="1"/>
</dbReference>
<dbReference type="InterPro" id="IPR019787">
    <property type="entry name" value="Znf_PHD-finger"/>
</dbReference>
<evidence type="ECO:0000256" key="4">
    <source>
        <dbReference type="PROSITE-ProRule" id="PRU00146"/>
    </source>
</evidence>
<evidence type="ECO:0000313" key="7">
    <source>
        <dbReference type="EMBL" id="KAK9926314.1"/>
    </source>
</evidence>
<evidence type="ECO:0000256" key="1">
    <source>
        <dbReference type="ARBA" id="ARBA00022723"/>
    </source>
</evidence>
<dbReference type="AlphaFoldDB" id="A0AAW1WQK4"/>
<dbReference type="Proteomes" id="UP001457282">
    <property type="component" value="Unassembled WGS sequence"/>
</dbReference>
<feature type="domain" description="PHD-type" evidence="6">
    <location>
        <begin position="367"/>
        <end position="416"/>
    </location>
</feature>
<evidence type="ECO:0000256" key="5">
    <source>
        <dbReference type="SAM" id="MobiDB-lite"/>
    </source>
</evidence>
<dbReference type="InterPro" id="IPR013083">
    <property type="entry name" value="Znf_RING/FYVE/PHD"/>
</dbReference>
<keyword evidence="3" id="KW-0862">Zinc</keyword>
<dbReference type="InterPro" id="IPR011011">
    <property type="entry name" value="Znf_FYVE_PHD"/>
</dbReference>
<evidence type="ECO:0000256" key="2">
    <source>
        <dbReference type="ARBA" id="ARBA00022771"/>
    </source>
</evidence>
<keyword evidence="1" id="KW-0479">Metal-binding</keyword>
<feature type="region of interest" description="Disordered" evidence="5">
    <location>
        <begin position="169"/>
        <end position="188"/>
    </location>
</feature>
<evidence type="ECO:0000259" key="6">
    <source>
        <dbReference type="PROSITE" id="PS50016"/>
    </source>
</evidence>
<keyword evidence="8" id="KW-1185">Reference proteome</keyword>
<organism evidence="7 8">
    <name type="scientific">Rubus argutus</name>
    <name type="common">Southern blackberry</name>
    <dbReference type="NCBI Taxonomy" id="59490"/>
    <lineage>
        <taxon>Eukaryota</taxon>
        <taxon>Viridiplantae</taxon>
        <taxon>Streptophyta</taxon>
        <taxon>Embryophyta</taxon>
        <taxon>Tracheophyta</taxon>
        <taxon>Spermatophyta</taxon>
        <taxon>Magnoliopsida</taxon>
        <taxon>eudicotyledons</taxon>
        <taxon>Gunneridae</taxon>
        <taxon>Pentapetalae</taxon>
        <taxon>rosids</taxon>
        <taxon>fabids</taxon>
        <taxon>Rosales</taxon>
        <taxon>Rosaceae</taxon>
        <taxon>Rosoideae</taxon>
        <taxon>Rosoideae incertae sedis</taxon>
        <taxon>Rubus</taxon>
    </lineage>
</organism>
<dbReference type="SUPFAM" id="SSF57903">
    <property type="entry name" value="FYVE/PHD zinc finger"/>
    <property type="match status" value="1"/>
</dbReference>
<dbReference type="PROSITE" id="PS01359">
    <property type="entry name" value="ZF_PHD_1"/>
    <property type="match status" value="1"/>
</dbReference>
<dbReference type="PROSITE" id="PS50016">
    <property type="entry name" value="ZF_PHD_2"/>
    <property type="match status" value="1"/>
</dbReference>
<reference evidence="7 8" key="1">
    <citation type="journal article" date="2023" name="G3 (Bethesda)">
        <title>A chromosome-length genome assembly and annotation of blackberry (Rubus argutus, cv. 'Hillquist').</title>
        <authorList>
            <person name="Bruna T."/>
            <person name="Aryal R."/>
            <person name="Dudchenko O."/>
            <person name="Sargent D.J."/>
            <person name="Mead D."/>
            <person name="Buti M."/>
            <person name="Cavallini A."/>
            <person name="Hytonen T."/>
            <person name="Andres J."/>
            <person name="Pham M."/>
            <person name="Weisz D."/>
            <person name="Mascagni F."/>
            <person name="Usai G."/>
            <person name="Natali L."/>
            <person name="Bassil N."/>
            <person name="Fernandez G.E."/>
            <person name="Lomsadze A."/>
            <person name="Armour M."/>
            <person name="Olukolu B."/>
            <person name="Poorten T."/>
            <person name="Britton C."/>
            <person name="Davik J."/>
            <person name="Ashrafi H."/>
            <person name="Aiden E.L."/>
            <person name="Borodovsky M."/>
            <person name="Worthington M."/>
        </authorList>
    </citation>
    <scope>NUCLEOTIDE SEQUENCE [LARGE SCALE GENOMIC DNA]</scope>
    <source>
        <strain evidence="7">PI 553951</strain>
    </source>
</reference>
<protein>
    <recommendedName>
        <fullName evidence="6">PHD-type domain-containing protein</fullName>
    </recommendedName>
</protein>
<gene>
    <name evidence="7" type="ORF">M0R45_023552</name>
</gene>
<dbReference type="InterPro" id="IPR001965">
    <property type="entry name" value="Znf_PHD"/>
</dbReference>
<keyword evidence="2 4" id="KW-0863">Zinc-finger</keyword>
<evidence type="ECO:0000313" key="8">
    <source>
        <dbReference type="Proteomes" id="UP001457282"/>
    </source>
</evidence>
<accession>A0AAW1WQK4</accession>
<dbReference type="EMBL" id="JBEDUW010000005">
    <property type="protein sequence ID" value="KAK9926314.1"/>
    <property type="molecule type" value="Genomic_DNA"/>
</dbReference>
<dbReference type="SMART" id="SM00249">
    <property type="entry name" value="PHD"/>
    <property type="match status" value="1"/>
</dbReference>
<name>A0AAW1WQK4_RUBAR</name>